<evidence type="ECO:0000259" key="7">
    <source>
        <dbReference type="PROSITE" id="PS50850"/>
    </source>
</evidence>
<dbReference type="InterPro" id="IPR036259">
    <property type="entry name" value="MFS_trans_sf"/>
</dbReference>
<evidence type="ECO:0000256" key="5">
    <source>
        <dbReference type="ARBA" id="ARBA00023136"/>
    </source>
</evidence>
<organism evidence="8 9">
    <name type="scientific">Devosia insulae DS-56</name>
    <dbReference type="NCBI Taxonomy" id="1116389"/>
    <lineage>
        <taxon>Bacteria</taxon>
        <taxon>Pseudomonadati</taxon>
        <taxon>Pseudomonadota</taxon>
        <taxon>Alphaproteobacteria</taxon>
        <taxon>Hyphomicrobiales</taxon>
        <taxon>Devosiaceae</taxon>
        <taxon>Devosia</taxon>
    </lineage>
</organism>
<evidence type="ECO:0000256" key="4">
    <source>
        <dbReference type="ARBA" id="ARBA00022989"/>
    </source>
</evidence>
<evidence type="ECO:0000313" key="9">
    <source>
        <dbReference type="Proteomes" id="UP000095463"/>
    </source>
</evidence>
<dbReference type="CDD" id="cd17324">
    <property type="entry name" value="MFS_NepI_like"/>
    <property type="match status" value="1"/>
</dbReference>
<evidence type="ECO:0000313" key="8">
    <source>
        <dbReference type="EMBL" id="OEO28844.1"/>
    </source>
</evidence>
<comment type="subcellular location">
    <subcellularLocation>
        <location evidence="1">Cell membrane</location>
        <topology evidence="1">Multi-pass membrane protein</topology>
    </subcellularLocation>
</comment>
<dbReference type="PANTHER" id="PTHR43124:SF3">
    <property type="entry name" value="CHLORAMPHENICOL EFFLUX PUMP RV0191"/>
    <property type="match status" value="1"/>
</dbReference>
<evidence type="ECO:0000256" key="1">
    <source>
        <dbReference type="ARBA" id="ARBA00004651"/>
    </source>
</evidence>
<sequence>MATRAPDLPRGRTIIHRPSLGLLSLFLATFCIGTTEFVIAGLLPEISRDLTLTIPTAGYLVTAYALGVAVGGPIISMLTSRFPRKPMILLLMGIFVAGHLFGALATNYLMLMTARIVISFSHGSFFGLALVIAASLVSEERRGRAGALVFAGITVANVLGAPGGTAIGNALGWRATFWIIAGIACLAALFMARSLPDDSARHERSNLRDQVRVLGRQMVFTSFLMMGLLTVAVFTTFTYIAPSLIDVTRVAPDMIAWILLGFGVGATVGVFLGGRLADIAPGRTLIAGLLLQSLAFVALFALNRSPLAMVVLLPIWGCVNFMSGQILQARVLKGAAAAPELASTLISSMFNFGIAGGATLGAVTLTSGLGYAQLPLVGAGIAIANTALAIVVTQLDRKALVPPSAAPESA</sequence>
<dbReference type="Gene3D" id="1.20.1250.20">
    <property type="entry name" value="MFS general substrate transporter like domains"/>
    <property type="match status" value="1"/>
</dbReference>
<feature type="transmembrane region" description="Helical" evidence="6">
    <location>
        <begin position="284"/>
        <end position="302"/>
    </location>
</feature>
<feature type="transmembrane region" description="Helical" evidence="6">
    <location>
        <begin position="116"/>
        <end position="136"/>
    </location>
</feature>
<feature type="transmembrane region" description="Helical" evidence="6">
    <location>
        <begin position="308"/>
        <end position="329"/>
    </location>
</feature>
<gene>
    <name evidence="8" type="ORF">VW23_002785</name>
</gene>
<dbReference type="GO" id="GO:0005886">
    <property type="term" value="C:plasma membrane"/>
    <property type="evidence" value="ECO:0007669"/>
    <property type="project" value="UniProtKB-SubCell"/>
</dbReference>
<dbReference type="Proteomes" id="UP000095463">
    <property type="component" value="Unassembled WGS sequence"/>
</dbReference>
<feature type="transmembrane region" description="Helical" evidence="6">
    <location>
        <begin position="20"/>
        <end position="44"/>
    </location>
</feature>
<feature type="transmembrane region" description="Helical" evidence="6">
    <location>
        <begin position="341"/>
        <end position="365"/>
    </location>
</feature>
<feature type="transmembrane region" description="Helical" evidence="6">
    <location>
        <begin position="177"/>
        <end position="196"/>
    </location>
</feature>
<dbReference type="PANTHER" id="PTHR43124">
    <property type="entry name" value="PURINE EFFLUX PUMP PBUE"/>
    <property type="match status" value="1"/>
</dbReference>
<dbReference type="Pfam" id="PF07690">
    <property type="entry name" value="MFS_1"/>
    <property type="match status" value="1"/>
</dbReference>
<keyword evidence="3 6" id="KW-0812">Transmembrane</keyword>
<dbReference type="InterPro" id="IPR011701">
    <property type="entry name" value="MFS"/>
</dbReference>
<feature type="transmembrane region" description="Helical" evidence="6">
    <location>
        <begin position="87"/>
        <end position="110"/>
    </location>
</feature>
<feature type="transmembrane region" description="Helical" evidence="6">
    <location>
        <begin position="254"/>
        <end position="272"/>
    </location>
</feature>
<dbReference type="AlphaFoldDB" id="A0A1E5XK03"/>
<feature type="domain" description="Major facilitator superfamily (MFS) profile" evidence="7">
    <location>
        <begin position="21"/>
        <end position="397"/>
    </location>
</feature>
<feature type="transmembrane region" description="Helical" evidence="6">
    <location>
        <begin position="148"/>
        <end position="171"/>
    </location>
</feature>
<evidence type="ECO:0000256" key="6">
    <source>
        <dbReference type="SAM" id="Phobius"/>
    </source>
</evidence>
<keyword evidence="5 6" id="KW-0472">Membrane</keyword>
<dbReference type="InterPro" id="IPR050189">
    <property type="entry name" value="MFS_Efflux_Transporters"/>
</dbReference>
<dbReference type="EMBL" id="LAJE02000353">
    <property type="protein sequence ID" value="OEO28844.1"/>
    <property type="molecule type" value="Genomic_DNA"/>
</dbReference>
<name>A0A1E5XK03_9HYPH</name>
<dbReference type="GO" id="GO:0022857">
    <property type="term" value="F:transmembrane transporter activity"/>
    <property type="evidence" value="ECO:0007669"/>
    <property type="project" value="InterPro"/>
</dbReference>
<dbReference type="RefSeq" id="WP_069911878.1">
    <property type="nucleotide sequence ID" value="NZ_LAJE02000353.1"/>
</dbReference>
<reference evidence="8 9" key="1">
    <citation type="journal article" date="2015" name="Genome Announc.">
        <title>Genome Assemblies of Three Soil-Associated Devosia species: D. insulae, D. limi, and D. soli.</title>
        <authorList>
            <person name="Hassan Y.I."/>
            <person name="Lepp D."/>
            <person name="Zhou T."/>
        </authorList>
    </citation>
    <scope>NUCLEOTIDE SEQUENCE [LARGE SCALE GENOMIC DNA]</scope>
    <source>
        <strain evidence="8 9">DS-56</strain>
    </source>
</reference>
<keyword evidence="4 6" id="KW-1133">Transmembrane helix</keyword>
<dbReference type="PROSITE" id="PS50850">
    <property type="entry name" value="MFS"/>
    <property type="match status" value="1"/>
</dbReference>
<feature type="transmembrane region" description="Helical" evidence="6">
    <location>
        <begin position="56"/>
        <end position="75"/>
    </location>
</feature>
<protein>
    <recommendedName>
        <fullName evidence="7">Major facilitator superfamily (MFS) profile domain-containing protein</fullName>
    </recommendedName>
</protein>
<feature type="transmembrane region" description="Helical" evidence="6">
    <location>
        <begin position="371"/>
        <end position="392"/>
    </location>
</feature>
<keyword evidence="2" id="KW-1003">Cell membrane</keyword>
<feature type="transmembrane region" description="Helical" evidence="6">
    <location>
        <begin position="217"/>
        <end position="242"/>
    </location>
</feature>
<dbReference type="SUPFAM" id="SSF103473">
    <property type="entry name" value="MFS general substrate transporter"/>
    <property type="match status" value="1"/>
</dbReference>
<proteinExistence type="predicted"/>
<accession>A0A1E5XK03</accession>
<keyword evidence="9" id="KW-1185">Reference proteome</keyword>
<dbReference type="InterPro" id="IPR020846">
    <property type="entry name" value="MFS_dom"/>
</dbReference>
<evidence type="ECO:0000256" key="2">
    <source>
        <dbReference type="ARBA" id="ARBA00022475"/>
    </source>
</evidence>
<evidence type="ECO:0000256" key="3">
    <source>
        <dbReference type="ARBA" id="ARBA00022692"/>
    </source>
</evidence>
<comment type="caution">
    <text evidence="8">The sequence shown here is derived from an EMBL/GenBank/DDBJ whole genome shotgun (WGS) entry which is preliminary data.</text>
</comment>